<evidence type="ECO:0000256" key="2">
    <source>
        <dbReference type="ARBA" id="ARBA00022679"/>
    </source>
</evidence>
<name>G0J181_CYCMS</name>
<dbReference type="KEGG" id="cmr:Cycma_2084"/>
<dbReference type="eggNOG" id="COG0156">
    <property type="taxonomic scope" value="Bacteria"/>
</dbReference>
<dbReference type="RefSeq" id="WP_014020125.1">
    <property type="nucleotide sequence ID" value="NC_015914.1"/>
</dbReference>
<dbReference type="Pfam" id="PF00155">
    <property type="entry name" value="Aminotran_1_2"/>
    <property type="match status" value="1"/>
</dbReference>
<dbReference type="GO" id="GO:0030170">
    <property type="term" value="F:pyridoxal phosphate binding"/>
    <property type="evidence" value="ECO:0007669"/>
    <property type="project" value="InterPro"/>
</dbReference>
<dbReference type="SUPFAM" id="SSF53383">
    <property type="entry name" value="PLP-dependent transferases"/>
    <property type="match status" value="1"/>
</dbReference>
<dbReference type="InterPro" id="IPR015422">
    <property type="entry name" value="PyrdxlP-dep_Trfase_small"/>
</dbReference>
<organism evidence="4 5">
    <name type="scientific">Cyclobacterium marinum (strain ATCC 25205 / DSM 745 / LMG 13164 / NCIMB 1802)</name>
    <name type="common">Flectobacillus marinus</name>
    <dbReference type="NCBI Taxonomy" id="880070"/>
    <lineage>
        <taxon>Bacteria</taxon>
        <taxon>Pseudomonadati</taxon>
        <taxon>Bacteroidota</taxon>
        <taxon>Cytophagia</taxon>
        <taxon>Cytophagales</taxon>
        <taxon>Cyclobacteriaceae</taxon>
        <taxon>Cyclobacterium</taxon>
    </lineage>
</organism>
<gene>
    <name evidence="4" type="ordered locus">Cycma_2084</name>
</gene>
<dbReference type="PANTHER" id="PTHR13693">
    <property type="entry name" value="CLASS II AMINOTRANSFERASE/8-AMINO-7-OXONONANOATE SYNTHASE"/>
    <property type="match status" value="1"/>
</dbReference>
<dbReference type="Gene3D" id="3.40.640.10">
    <property type="entry name" value="Type I PLP-dependent aspartate aminotransferase-like (Major domain)"/>
    <property type="match status" value="1"/>
</dbReference>
<dbReference type="InterPro" id="IPR015424">
    <property type="entry name" value="PyrdxlP-dep_Trfase"/>
</dbReference>
<keyword evidence="5" id="KW-1185">Reference proteome</keyword>
<evidence type="ECO:0000256" key="1">
    <source>
        <dbReference type="ARBA" id="ARBA00001933"/>
    </source>
</evidence>
<dbReference type="InterPro" id="IPR015421">
    <property type="entry name" value="PyrdxlP-dep_Trfase_major"/>
</dbReference>
<dbReference type="Proteomes" id="UP000001635">
    <property type="component" value="Chromosome"/>
</dbReference>
<dbReference type="InterPro" id="IPR004839">
    <property type="entry name" value="Aminotransferase_I/II_large"/>
</dbReference>
<evidence type="ECO:0000313" key="5">
    <source>
        <dbReference type="Proteomes" id="UP000001635"/>
    </source>
</evidence>
<keyword evidence="4" id="KW-0032">Aminotransferase</keyword>
<dbReference type="EMBL" id="CP002955">
    <property type="protein sequence ID" value="AEL25830.1"/>
    <property type="molecule type" value="Genomic_DNA"/>
</dbReference>
<comment type="cofactor">
    <cofactor evidence="1">
        <name>pyridoxal 5'-phosphate</name>
        <dbReference type="ChEBI" id="CHEBI:597326"/>
    </cofactor>
</comment>
<proteinExistence type="predicted"/>
<keyword evidence="2 4" id="KW-0808">Transferase</keyword>
<sequence>MSHSYNTELPDRKIYCEGKSFLHFCGTSYLGMGSHPKFRQLLIDSILKYGPNHGSSRNSNVKLQIYDTFEEHFAAEAEAEAASLLSSGFMAGQLAFNTLTPMVDLTWTAPNTHPAITSGKPLLSGLSHKEWQQKCIAKSHELMGQRILLLSNAVNPLIPEIHDFAWTKLLSPSNKYFLLIDDSHAFGVLGKGIYGTFSSWKKLPVELVVCGSLGKALALPAGIILGNQSILQKVRESAVYRTSSPPAPVFLNAFIEGQDIYFQQQEVLRKNLSYMYSAIAKLDDFKMLPQYPVISFEPAAWVDELHQKGFIVSSFPYPFQDSPPINRIILSAWHLPTDLQTLVKAVAGMGGG</sequence>
<dbReference type="STRING" id="880070.Cycma_2084"/>
<feature type="domain" description="Aminotransferase class I/classII large" evidence="3">
    <location>
        <begin position="79"/>
        <end position="343"/>
    </location>
</feature>
<reference evidence="5" key="1">
    <citation type="submission" date="2011-07" db="EMBL/GenBank/DDBJ databases">
        <title>The complete genome of Cyclobacterium marinum DSM 745.</title>
        <authorList>
            <person name="Lucas S."/>
            <person name="Han J."/>
            <person name="Lapidus A."/>
            <person name="Bruce D."/>
            <person name="Goodwin L."/>
            <person name="Pitluck S."/>
            <person name="Peters L."/>
            <person name="Kyrpides N."/>
            <person name="Mavromatis K."/>
            <person name="Ivanova N."/>
            <person name="Ovchinnikova G."/>
            <person name="Chertkov O."/>
            <person name="Detter J.C."/>
            <person name="Tapia R."/>
            <person name="Han C."/>
            <person name="Land M."/>
            <person name="Hauser L."/>
            <person name="Markowitz V."/>
            <person name="Cheng J.-F."/>
            <person name="Hugenholtz P."/>
            <person name="Woyke T."/>
            <person name="Wu D."/>
            <person name="Tindall B."/>
            <person name="Schuetze A."/>
            <person name="Brambilla E."/>
            <person name="Klenk H.-P."/>
            <person name="Eisen J.A."/>
        </authorList>
    </citation>
    <scope>NUCLEOTIDE SEQUENCE [LARGE SCALE GENOMIC DNA]</scope>
    <source>
        <strain evidence="5">ATCC 25205 / DSM 745 / LMG 13164 / NCIMB 1802</strain>
    </source>
</reference>
<dbReference type="Gene3D" id="3.90.1150.10">
    <property type="entry name" value="Aspartate Aminotransferase, domain 1"/>
    <property type="match status" value="1"/>
</dbReference>
<protein>
    <submittedName>
        <fullName evidence="4">Class I and II aminotransferase</fullName>
    </submittedName>
</protein>
<dbReference type="AlphaFoldDB" id="G0J181"/>
<evidence type="ECO:0000259" key="3">
    <source>
        <dbReference type="Pfam" id="PF00155"/>
    </source>
</evidence>
<dbReference type="HOGENOM" id="CLU_015846_11_2_10"/>
<dbReference type="InterPro" id="IPR050087">
    <property type="entry name" value="AON_synthase_class-II"/>
</dbReference>
<evidence type="ECO:0000313" key="4">
    <source>
        <dbReference type="EMBL" id="AEL25830.1"/>
    </source>
</evidence>
<dbReference type="OrthoDB" id="846426at2"/>
<accession>G0J181</accession>
<dbReference type="GO" id="GO:0008483">
    <property type="term" value="F:transaminase activity"/>
    <property type="evidence" value="ECO:0007669"/>
    <property type="project" value="UniProtKB-KW"/>
</dbReference>